<protein>
    <submittedName>
        <fullName evidence="2">Uncharacterized protein</fullName>
    </submittedName>
</protein>
<evidence type="ECO:0000256" key="1">
    <source>
        <dbReference type="SAM" id="MobiDB-lite"/>
    </source>
</evidence>
<evidence type="ECO:0000313" key="3">
    <source>
        <dbReference type="Proteomes" id="UP000770661"/>
    </source>
</evidence>
<evidence type="ECO:0000313" key="2">
    <source>
        <dbReference type="EMBL" id="KAG0729226.1"/>
    </source>
</evidence>
<name>A0A8J5D2E2_CHIOP</name>
<dbReference type="Proteomes" id="UP000770661">
    <property type="component" value="Unassembled WGS sequence"/>
</dbReference>
<gene>
    <name evidence="2" type="ORF">GWK47_003552</name>
</gene>
<feature type="region of interest" description="Disordered" evidence="1">
    <location>
        <begin position="1"/>
        <end position="30"/>
    </location>
</feature>
<dbReference type="AlphaFoldDB" id="A0A8J5D2E2"/>
<sequence>MGTWTPSSSMNHPYPPSLAKEGAATKGRSPDLTNILAQKTPEEPSGSFDVRVLDGGCCGNTSSQQVECFVPTSHEATWNLYESNVGMGRYLDNSIKESTREKRGTVYEGSGYARPRSPANCRFLRDPTKQGRTLQLLSRIVSTTSQTGKPCLCNIWSLL</sequence>
<comment type="caution">
    <text evidence="2">The sequence shown here is derived from an EMBL/GenBank/DDBJ whole genome shotgun (WGS) entry which is preliminary data.</text>
</comment>
<organism evidence="2 3">
    <name type="scientific">Chionoecetes opilio</name>
    <name type="common">Atlantic snow crab</name>
    <name type="synonym">Cancer opilio</name>
    <dbReference type="NCBI Taxonomy" id="41210"/>
    <lineage>
        <taxon>Eukaryota</taxon>
        <taxon>Metazoa</taxon>
        <taxon>Ecdysozoa</taxon>
        <taxon>Arthropoda</taxon>
        <taxon>Crustacea</taxon>
        <taxon>Multicrustacea</taxon>
        <taxon>Malacostraca</taxon>
        <taxon>Eumalacostraca</taxon>
        <taxon>Eucarida</taxon>
        <taxon>Decapoda</taxon>
        <taxon>Pleocyemata</taxon>
        <taxon>Brachyura</taxon>
        <taxon>Eubrachyura</taxon>
        <taxon>Majoidea</taxon>
        <taxon>Majidae</taxon>
        <taxon>Chionoecetes</taxon>
    </lineage>
</organism>
<dbReference type="EMBL" id="JACEEZ010001437">
    <property type="protein sequence ID" value="KAG0729226.1"/>
    <property type="molecule type" value="Genomic_DNA"/>
</dbReference>
<keyword evidence="3" id="KW-1185">Reference proteome</keyword>
<proteinExistence type="predicted"/>
<accession>A0A8J5D2E2</accession>
<feature type="compositionally biased region" description="Polar residues" evidence="1">
    <location>
        <begin position="1"/>
        <end position="11"/>
    </location>
</feature>
<reference evidence="2" key="1">
    <citation type="submission" date="2020-07" db="EMBL/GenBank/DDBJ databases">
        <title>The High-quality genome of the commercially important snow crab, Chionoecetes opilio.</title>
        <authorList>
            <person name="Jeong J.-H."/>
            <person name="Ryu S."/>
        </authorList>
    </citation>
    <scope>NUCLEOTIDE SEQUENCE</scope>
    <source>
        <strain evidence="2">MADBK_172401_WGS</strain>
        <tissue evidence="2">Digestive gland</tissue>
    </source>
</reference>